<dbReference type="EMBL" id="CP010827">
    <property type="protein sequence ID" value="AJI78615.1"/>
    <property type="molecule type" value="Genomic_DNA"/>
</dbReference>
<evidence type="ECO:0000256" key="2">
    <source>
        <dbReference type="SAM" id="SignalP"/>
    </source>
</evidence>
<dbReference type="KEGG" id="csx:CSING_05385"/>
<dbReference type="HOGENOM" id="CLU_027950_0_0_11"/>
<reference evidence="4 5" key="1">
    <citation type="journal article" date="2015" name="Genome Announc.">
        <title>Complete Genome Sequence and Annotation of Corynebacterium singulare DSM 44357, Isolated from a Human Semen Specimen.</title>
        <authorList>
            <person name="Merten M."/>
            <person name="Brinkrolf K."/>
            <person name="Albersmeier A."/>
            <person name="Kutter Y."/>
            <person name="Ruckert C."/>
            <person name="Tauch A."/>
        </authorList>
    </citation>
    <scope>NUCLEOTIDE SEQUENCE [LARGE SCALE GENOMIC DNA]</scope>
    <source>
        <strain evidence="4">IBS B52218</strain>
    </source>
</reference>
<sequence>MDRFSKLLAALAAVSVLSACQANPGPPPVVEAEEQSASPTKSTTESPTPEVVPEEDLLPERSTVAIGVDPLRGGLNPHLSANNSELVSQIAELVLPSAFHGEELDTDVLESAEEIEAPGSIAMRVRYTIASPAQWSDGTPISGSDFNYLWSQIIRTPGANAASGYQAISAVRTSGSGRVVTVDFKHRVEDWRKLFAHLLPSHLLVDQDFSSALAEGIPASAGRYLVAGMDRSRGVITLNRNDRFWGENPAMIDVIQLRALRDTTQAVNMLRSRQIGFADFSPQQTTLERLSLLSDVNTGVVKRSRQLRLEISTLEEALPEEPQRRALASLLDSDQIARLATGRASELDPAHNPFGDPVELAPLRERAGHKPLRIAVDPQSPTALAAAHTIVDVLQSKAIDATVVTERLTTITADLLPAGKVDAVVAWDDNGMDSLSMANYFTCATPGSPAAKLNGFCPEHAEETAADILDGTLDSAAARDKVHQLNSEQVLFVSLLNEVRIHALGKGIVGPGQSITDWDSGLVSAPQWRKDDD</sequence>
<evidence type="ECO:0000259" key="3">
    <source>
        <dbReference type="Pfam" id="PF00496"/>
    </source>
</evidence>
<dbReference type="SUPFAM" id="SSF53850">
    <property type="entry name" value="Periplasmic binding protein-like II"/>
    <property type="match status" value="1"/>
</dbReference>
<dbReference type="Gene3D" id="3.10.105.10">
    <property type="entry name" value="Dipeptide-binding Protein, Domain 3"/>
    <property type="match status" value="1"/>
</dbReference>
<gene>
    <name evidence="4" type="ORF">CSING_05385</name>
</gene>
<dbReference type="Gene3D" id="3.40.190.10">
    <property type="entry name" value="Periplasmic binding protein-like II"/>
    <property type="match status" value="1"/>
</dbReference>
<proteinExistence type="predicted"/>
<dbReference type="AlphaFoldDB" id="A0A0B6F2G7"/>
<dbReference type="CDD" id="cd08501">
    <property type="entry name" value="PBP2_Lpqw"/>
    <property type="match status" value="1"/>
</dbReference>
<evidence type="ECO:0000313" key="4">
    <source>
        <dbReference type="EMBL" id="AJI78615.1"/>
    </source>
</evidence>
<dbReference type="RefSeq" id="WP_042530319.1">
    <property type="nucleotide sequence ID" value="NZ_CP010827.1"/>
</dbReference>
<dbReference type="InterPro" id="IPR039424">
    <property type="entry name" value="SBP_5"/>
</dbReference>
<dbReference type="GO" id="GO:0015833">
    <property type="term" value="P:peptide transport"/>
    <property type="evidence" value="ECO:0007669"/>
    <property type="project" value="TreeGrafter"/>
</dbReference>
<feature type="region of interest" description="Disordered" evidence="1">
    <location>
        <begin position="22"/>
        <end position="55"/>
    </location>
</feature>
<keyword evidence="2" id="KW-0732">Signal</keyword>
<organism evidence="4 5">
    <name type="scientific">Corynebacterium singulare</name>
    <dbReference type="NCBI Taxonomy" id="161899"/>
    <lineage>
        <taxon>Bacteria</taxon>
        <taxon>Bacillati</taxon>
        <taxon>Actinomycetota</taxon>
        <taxon>Actinomycetes</taxon>
        <taxon>Mycobacteriales</taxon>
        <taxon>Corynebacteriaceae</taxon>
        <taxon>Corynebacterium</taxon>
    </lineage>
</organism>
<feature type="domain" description="Solute-binding protein family 5" evidence="3">
    <location>
        <begin position="126"/>
        <end position="350"/>
    </location>
</feature>
<dbReference type="GO" id="GO:1904680">
    <property type="term" value="F:peptide transmembrane transporter activity"/>
    <property type="evidence" value="ECO:0007669"/>
    <property type="project" value="TreeGrafter"/>
</dbReference>
<protein>
    <submittedName>
        <fullName evidence="4">Extracellular solute-binding protein, family 5</fullName>
    </submittedName>
</protein>
<evidence type="ECO:0000256" key="1">
    <source>
        <dbReference type="SAM" id="MobiDB-lite"/>
    </source>
</evidence>
<dbReference type="Gene3D" id="3.90.76.10">
    <property type="entry name" value="Dipeptide-binding Protein, Domain 1"/>
    <property type="match status" value="1"/>
</dbReference>
<dbReference type="Pfam" id="PF00496">
    <property type="entry name" value="SBP_bac_5"/>
    <property type="match status" value="1"/>
</dbReference>
<dbReference type="STRING" id="161899.CSING_05385"/>
<dbReference type="PANTHER" id="PTHR30290">
    <property type="entry name" value="PERIPLASMIC BINDING COMPONENT OF ABC TRANSPORTER"/>
    <property type="match status" value="1"/>
</dbReference>
<name>A0A0B6F2G7_9CORY</name>
<evidence type="ECO:0000313" key="5">
    <source>
        <dbReference type="Proteomes" id="UP000031890"/>
    </source>
</evidence>
<feature type="compositionally biased region" description="Low complexity" evidence="1">
    <location>
        <begin position="36"/>
        <end position="51"/>
    </location>
</feature>
<dbReference type="Proteomes" id="UP000031890">
    <property type="component" value="Chromosome"/>
</dbReference>
<dbReference type="InterPro" id="IPR000914">
    <property type="entry name" value="SBP_5_dom"/>
</dbReference>
<accession>A0A0B6F2G7</accession>
<dbReference type="PROSITE" id="PS51257">
    <property type="entry name" value="PROKAR_LIPOPROTEIN"/>
    <property type="match status" value="1"/>
</dbReference>
<feature type="chain" id="PRO_5038507575" evidence="2">
    <location>
        <begin position="23"/>
        <end position="533"/>
    </location>
</feature>
<dbReference type="OrthoDB" id="9803988at2"/>
<feature type="signal peptide" evidence="2">
    <location>
        <begin position="1"/>
        <end position="22"/>
    </location>
</feature>
<dbReference type="PANTHER" id="PTHR30290:SF65">
    <property type="entry name" value="MONOACYL PHOSPHATIDYLINOSITOL TETRAMANNOSIDE-BINDING PROTEIN LPQW-RELATED"/>
    <property type="match status" value="1"/>
</dbReference>